<gene>
    <name evidence="2" type="ORF">QTN89_12680</name>
</gene>
<keyword evidence="2" id="KW-0808">Transferase</keyword>
<dbReference type="EMBL" id="JASZZN010000008">
    <property type="protein sequence ID" value="MDM4016290.1"/>
    <property type="molecule type" value="Genomic_DNA"/>
</dbReference>
<feature type="domain" description="BioF2-like acetyltransferase" evidence="1">
    <location>
        <begin position="190"/>
        <end position="331"/>
    </location>
</feature>
<reference evidence="2 3" key="1">
    <citation type="submission" date="2023-06" db="EMBL/GenBank/DDBJ databases">
        <title>Roseiconus lacunae JC819 isolated from Gulf of Mannar region, Tamil Nadu.</title>
        <authorList>
            <person name="Pk S."/>
            <person name="Ch S."/>
            <person name="Ch V.R."/>
        </authorList>
    </citation>
    <scope>NUCLEOTIDE SEQUENCE [LARGE SCALE GENOMIC DNA]</scope>
    <source>
        <strain evidence="2 3">JC819</strain>
    </source>
</reference>
<dbReference type="RefSeq" id="WP_289163926.1">
    <property type="nucleotide sequence ID" value="NZ_JASZZN010000008.1"/>
</dbReference>
<dbReference type="InterPro" id="IPR038740">
    <property type="entry name" value="BioF2-like_GNAT_dom"/>
</dbReference>
<dbReference type="InterPro" id="IPR016181">
    <property type="entry name" value="Acyl_CoA_acyltransferase"/>
</dbReference>
<keyword evidence="2" id="KW-0012">Acyltransferase</keyword>
<evidence type="ECO:0000313" key="3">
    <source>
        <dbReference type="Proteomes" id="UP001239462"/>
    </source>
</evidence>
<evidence type="ECO:0000259" key="1">
    <source>
        <dbReference type="Pfam" id="PF13480"/>
    </source>
</evidence>
<name>A0ABT7PIH6_9BACT</name>
<dbReference type="Proteomes" id="UP001239462">
    <property type="component" value="Unassembled WGS sequence"/>
</dbReference>
<dbReference type="Pfam" id="PF13480">
    <property type="entry name" value="Acetyltransf_6"/>
    <property type="match status" value="1"/>
</dbReference>
<dbReference type="EC" id="2.3.1.-" evidence="2"/>
<protein>
    <submittedName>
        <fullName evidence="2">GNAT family N-acetyltransferase</fullName>
        <ecNumber evidence="2">2.3.1.-</ecNumber>
    </submittedName>
</protein>
<accession>A0ABT7PIH6</accession>
<evidence type="ECO:0000313" key="2">
    <source>
        <dbReference type="EMBL" id="MDM4016290.1"/>
    </source>
</evidence>
<organism evidence="2 3">
    <name type="scientific">Roseiconus lacunae</name>
    <dbReference type="NCBI Taxonomy" id="2605694"/>
    <lineage>
        <taxon>Bacteria</taxon>
        <taxon>Pseudomonadati</taxon>
        <taxon>Planctomycetota</taxon>
        <taxon>Planctomycetia</taxon>
        <taxon>Pirellulales</taxon>
        <taxon>Pirellulaceae</taxon>
        <taxon>Roseiconus</taxon>
    </lineage>
</organism>
<dbReference type="SUPFAM" id="SSF55729">
    <property type="entry name" value="Acyl-CoA N-acyltransferases (Nat)"/>
    <property type="match status" value="1"/>
</dbReference>
<dbReference type="GO" id="GO:0016746">
    <property type="term" value="F:acyltransferase activity"/>
    <property type="evidence" value="ECO:0007669"/>
    <property type="project" value="UniProtKB-KW"/>
</dbReference>
<keyword evidence="3" id="KW-1185">Reference proteome</keyword>
<comment type="caution">
    <text evidence="2">The sequence shown here is derived from an EMBL/GenBank/DDBJ whole genome shotgun (WGS) entry which is preliminary data.</text>
</comment>
<sequence>MSVARPLPPPIASTTPGVGLQFRFASNHELLTLLPRWESLVNHCSWSNPCYEPEFLLAALRTLDDGAVQVLVAERNDRLVGLLPIVTKSLGPIPLRIAQAWRPEVAFDSTPLIDAECVVEVLEGILQTLRDVGHRMLDFNTVSGEPAFDLALFEAARRGSLNVFRRDRFQRAALRPQGTAEDYFRRVLSKNRRKKLSRALRGLESLGEISFETAQSAFQAREWMETFLDIEASGWKGNASTAFASEDETFRFFVDVVGRLIDSQKFDLSRLTVNSVPIAMLVDVRSNGHVACYKTAFDERYAEYSPGTLLERYNVERMHESGIELCDSCGDPDNELLNTLYEDRLTFQHLIVGLDRCGSTLTGLILPQLQLLSRFVRRLRGRS</sequence>
<proteinExistence type="predicted"/>